<dbReference type="SUPFAM" id="SSF54695">
    <property type="entry name" value="POZ domain"/>
    <property type="match status" value="2"/>
</dbReference>
<gene>
    <name evidence="2" type="ORF">B0I36DRAFT_361850</name>
</gene>
<dbReference type="InterPro" id="IPR011333">
    <property type="entry name" value="SKP1/BTB/POZ_sf"/>
</dbReference>
<dbReference type="RefSeq" id="XP_046013974.1">
    <property type="nucleotide sequence ID" value="XM_046158554.1"/>
</dbReference>
<evidence type="ECO:0000259" key="1">
    <source>
        <dbReference type="PROSITE" id="PS50097"/>
    </source>
</evidence>
<reference evidence="2" key="1">
    <citation type="journal article" date="2021" name="Nat. Commun.">
        <title>Genetic determinants of endophytism in the Arabidopsis root mycobiome.</title>
        <authorList>
            <person name="Mesny F."/>
            <person name="Miyauchi S."/>
            <person name="Thiergart T."/>
            <person name="Pickel B."/>
            <person name="Atanasova L."/>
            <person name="Karlsson M."/>
            <person name="Huettel B."/>
            <person name="Barry K.W."/>
            <person name="Haridas S."/>
            <person name="Chen C."/>
            <person name="Bauer D."/>
            <person name="Andreopoulos W."/>
            <person name="Pangilinan J."/>
            <person name="LaButti K."/>
            <person name="Riley R."/>
            <person name="Lipzen A."/>
            <person name="Clum A."/>
            <person name="Drula E."/>
            <person name="Henrissat B."/>
            <person name="Kohler A."/>
            <person name="Grigoriev I.V."/>
            <person name="Martin F.M."/>
            <person name="Hacquard S."/>
        </authorList>
    </citation>
    <scope>NUCLEOTIDE SEQUENCE</scope>
    <source>
        <strain evidence="2">MPI-CAGE-CH-0230</strain>
    </source>
</reference>
<dbReference type="EMBL" id="JAGTJQ010000004">
    <property type="protein sequence ID" value="KAH7033142.1"/>
    <property type="molecule type" value="Genomic_DNA"/>
</dbReference>
<accession>A0A9P8YBH6</accession>
<organism evidence="2 3">
    <name type="scientific">Microdochium trichocladiopsis</name>
    <dbReference type="NCBI Taxonomy" id="1682393"/>
    <lineage>
        <taxon>Eukaryota</taxon>
        <taxon>Fungi</taxon>
        <taxon>Dikarya</taxon>
        <taxon>Ascomycota</taxon>
        <taxon>Pezizomycotina</taxon>
        <taxon>Sordariomycetes</taxon>
        <taxon>Xylariomycetidae</taxon>
        <taxon>Xylariales</taxon>
        <taxon>Microdochiaceae</taxon>
        <taxon>Microdochium</taxon>
    </lineage>
</organism>
<feature type="domain" description="BTB" evidence="1">
    <location>
        <begin position="230"/>
        <end position="297"/>
    </location>
</feature>
<dbReference type="PANTHER" id="PTHR24413">
    <property type="entry name" value="SPECKLE-TYPE POZ PROTEIN"/>
    <property type="match status" value="1"/>
</dbReference>
<comment type="caution">
    <text evidence="2">The sequence shown here is derived from an EMBL/GenBank/DDBJ whole genome shotgun (WGS) entry which is preliminary data.</text>
</comment>
<dbReference type="AlphaFoldDB" id="A0A9P8YBH6"/>
<keyword evidence="3" id="KW-1185">Reference proteome</keyword>
<dbReference type="InterPro" id="IPR000210">
    <property type="entry name" value="BTB/POZ_dom"/>
</dbReference>
<dbReference type="CDD" id="cd18186">
    <property type="entry name" value="BTB_POZ_ZBTB_KLHL-like"/>
    <property type="match status" value="2"/>
</dbReference>
<dbReference type="Pfam" id="PF00651">
    <property type="entry name" value="BTB"/>
    <property type="match status" value="2"/>
</dbReference>
<protein>
    <submittedName>
        <fullName evidence="2">BTB/POZ protein</fullName>
    </submittedName>
</protein>
<dbReference type="SMART" id="SM00225">
    <property type="entry name" value="BTB"/>
    <property type="match status" value="2"/>
</dbReference>
<sequence length="447" mass="50628">MDVTANGNFASLFNNERLSDAIIECDGKRWFVHKLILCTRCEWFSKALEGSFVENDKSQIVIHEIHPDHIEWLLRYLYTGTSALKEAPGFSDNLFVASCEASEVADFFVLAPLKKTIAHNVMATLNDLITAIQPVPDASVREEICSKTFGHAFAKDFWKYFFHGVRRIYASTHDVTELRKTIVEFGIRTLEFVRCTDVIVSALKSESLFAAEVLCGLLHKRELLESGKDADAVVRCGEHTWNIHKSILCVRSKWFEKSLDGPFMESSSGTVVIEEFKPACVKWVLDYLYSGSYDFEETDQGFTNDTFVASTEACEAADFFMLDTLLTAIAGRLQERLEPLVAVFQMYAMNIDPRQSVYLALRGERLSVFFYSFLKSFFNVVRIAYTNGHPSKALRTVLVKFFARASPGLLSYPEISEGLRQEAAFATEVFMRNEDDQGVTDTSERSE</sequence>
<dbReference type="GeneID" id="70188100"/>
<feature type="domain" description="BTB" evidence="1">
    <location>
        <begin position="19"/>
        <end position="86"/>
    </location>
</feature>
<dbReference type="PROSITE" id="PS50097">
    <property type="entry name" value="BTB"/>
    <property type="match status" value="2"/>
</dbReference>
<proteinExistence type="predicted"/>
<name>A0A9P8YBH6_9PEZI</name>
<evidence type="ECO:0000313" key="2">
    <source>
        <dbReference type="EMBL" id="KAH7033142.1"/>
    </source>
</evidence>
<dbReference type="OrthoDB" id="6359816at2759"/>
<dbReference type="Proteomes" id="UP000756346">
    <property type="component" value="Unassembled WGS sequence"/>
</dbReference>
<dbReference type="Gene3D" id="3.30.710.10">
    <property type="entry name" value="Potassium Channel Kv1.1, Chain A"/>
    <property type="match status" value="2"/>
</dbReference>
<evidence type="ECO:0000313" key="3">
    <source>
        <dbReference type="Proteomes" id="UP000756346"/>
    </source>
</evidence>